<evidence type="ECO:0000256" key="1">
    <source>
        <dbReference type="SAM" id="MobiDB-lite"/>
    </source>
</evidence>
<evidence type="ECO:0000313" key="3">
    <source>
        <dbReference type="Proteomes" id="UP001168146"/>
    </source>
</evidence>
<feature type="compositionally biased region" description="Basic and acidic residues" evidence="1">
    <location>
        <begin position="463"/>
        <end position="483"/>
    </location>
</feature>
<organism evidence="2 3">
    <name type="scientific">Friedmanniomyces endolithicus</name>
    <dbReference type="NCBI Taxonomy" id="329885"/>
    <lineage>
        <taxon>Eukaryota</taxon>
        <taxon>Fungi</taxon>
        <taxon>Dikarya</taxon>
        <taxon>Ascomycota</taxon>
        <taxon>Pezizomycotina</taxon>
        <taxon>Dothideomycetes</taxon>
        <taxon>Dothideomycetidae</taxon>
        <taxon>Mycosphaerellales</taxon>
        <taxon>Teratosphaeriaceae</taxon>
        <taxon>Friedmanniomyces</taxon>
    </lineage>
</organism>
<protein>
    <submittedName>
        <fullName evidence="2">Uncharacterized protein</fullName>
    </submittedName>
</protein>
<gene>
    <name evidence="2" type="ORF">LTR82_009376</name>
</gene>
<reference evidence="2" key="1">
    <citation type="submission" date="2021-12" db="EMBL/GenBank/DDBJ databases">
        <title>Black yeast isolated from Biological Soil Crust.</title>
        <authorList>
            <person name="Kurbessoian T."/>
        </authorList>
    </citation>
    <scope>NUCLEOTIDE SEQUENCE</scope>
    <source>
        <strain evidence="2">CCFEE 5208</strain>
    </source>
</reference>
<comment type="caution">
    <text evidence="2">The sequence shown here is derived from an EMBL/GenBank/DDBJ whole genome shotgun (WGS) entry which is preliminary data.</text>
</comment>
<evidence type="ECO:0000313" key="2">
    <source>
        <dbReference type="EMBL" id="KAK0319671.1"/>
    </source>
</evidence>
<name>A0AAN6FL24_9PEZI</name>
<dbReference type="EMBL" id="JASUXU010000029">
    <property type="protein sequence ID" value="KAK0319671.1"/>
    <property type="molecule type" value="Genomic_DNA"/>
</dbReference>
<feature type="compositionally biased region" description="Pro residues" evidence="1">
    <location>
        <begin position="1"/>
        <end position="24"/>
    </location>
</feature>
<feature type="region of interest" description="Disordered" evidence="1">
    <location>
        <begin position="1"/>
        <end position="29"/>
    </location>
</feature>
<feature type="compositionally biased region" description="Basic and acidic residues" evidence="1">
    <location>
        <begin position="511"/>
        <end position="520"/>
    </location>
</feature>
<proteinExistence type="predicted"/>
<feature type="region of interest" description="Disordered" evidence="1">
    <location>
        <begin position="463"/>
        <end position="520"/>
    </location>
</feature>
<dbReference type="Proteomes" id="UP001168146">
    <property type="component" value="Unassembled WGS sequence"/>
</dbReference>
<dbReference type="AlphaFoldDB" id="A0AAN6FL24"/>
<sequence>MATTPPSPPRPPSPPSPPSPPPTTAVPRPNQPLVLRFLATHLASNAIEPRTHAKLHRMIQIISAIGRELHTILSSEVALVGAVRRVEWYAWCLLDGCGAFRRVMEGRVESMREAVEGLLEFDDGGGVGDEEVEGRVRELRGVLCNLHVPTGNDARLFRHLLEYYDDKVYSQFEELHRHEPQNLIRSISEHLTAIAYCLTDICTLCNAADSVVEELELEYATLLDRAHQLAATASAKPKTKERKVAPATRPALRIDVAAAQGHLRASPIPDDPPRLPPLPFQQLSADEMLNPSKSAPIPGGDGRSAAMTKSFSAVEEQVHHRKHFRSATVDSTGYVTGNTGAIGLGIVSAQGAPASETPERRIRAKASESAIPRVFETSFPGLLGRAQQLELPTPEALPSTSVHVSPILAHEDPVKVRDFGDASETPSLCPSPVTLLFRREALVSRDVQWESRVLGGEIVRSRRPSEKLHLQGSRIGEDSHGRSFDGWMSSRAAPPEERSAPGTPSSAVERGLLRQRENTL</sequence>
<accession>A0AAN6FL24</accession>